<dbReference type="SUPFAM" id="SSF51182">
    <property type="entry name" value="RmlC-like cupins"/>
    <property type="match status" value="1"/>
</dbReference>
<protein>
    <submittedName>
        <fullName evidence="5">Ureidoglycolate lyase</fullName>
        <ecNumber evidence="5">3.5.1.116</ecNumber>
    </submittedName>
</protein>
<sequence>MVIKLKVEPLTQEAFAPFGQVIEMDMGKSFLINEGHTRRYHELAEVDVADGGGTAIFSIFKSSRRAFPLEIKMMENHPLGSQAFLPMQAADWLVVVSEGIDIPTAETCRAFLASASQGVQYGKGVWHHPLLTLVAEQDFWIVDWGGKGDNLIEHYFEGNVARVDIVPID</sequence>
<accession>A0A2A4Z9N0</accession>
<reference key="1">
    <citation type="submission" date="2017-08" db="EMBL/GenBank/DDBJ databases">
        <title>A dynamic microbial community with high functional redundancy inhabits the cold, oxic subseafloor aquifer.</title>
        <authorList>
            <person name="Tully B.J."/>
            <person name="Wheat C.G."/>
            <person name="Glazer B.T."/>
            <person name="Huber J.A."/>
        </authorList>
    </citation>
    <scope>NUCLEOTIDE SEQUENCE [LARGE SCALE GENOMIC DNA]</scope>
</reference>
<dbReference type="Gene3D" id="2.60.120.480">
    <property type="entry name" value="Ureidoglycolate hydrolase"/>
    <property type="match status" value="1"/>
</dbReference>
<dbReference type="InterPro" id="IPR007247">
    <property type="entry name" value="Ureidogly_lyase"/>
</dbReference>
<dbReference type="EC" id="3.5.1.116" evidence="5"/>
<evidence type="ECO:0000256" key="4">
    <source>
        <dbReference type="ARBA" id="ARBA00047684"/>
    </source>
</evidence>
<dbReference type="NCBIfam" id="NF009932">
    <property type="entry name" value="PRK13395.1"/>
    <property type="match status" value="1"/>
</dbReference>
<comment type="subunit">
    <text evidence="1">Homodimer.</text>
</comment>
<dbReference type="Pfam" id="PF04115">
    <property type="entry name" value="Ureidogly_lyase"/>
    <property type="match status" value="1"/>
</dbReference>
<gene>
    <name evidence="5" type="ORF">COB13_00940</name>
</gene>
<dbReference type="InterPro" id="IPR024060">
    <property type="entry name" value="Ureidoglycolate_lyase_dom_sf"/>
</dbReference>
<dbReference type="InterPro" id="IPR011051">
    <property type="entry name" value="RmlC_Cupin_sf"/>
</dbReference>
<proteinExistence type="predicted"/>
<dbReference type="AlphaFoldDB" id="A0A2A4Z9N0"/>
<dbReference type="GO" id="GO:0050385">
    <property type="term" value="F:ureidoglycolate lyase activity"/>
    <property type="evidence" value="ECO:0007669"/>
    <property type="project" value="UniProtKB-EC"/>
</dbReference>
<dbReference type="GO" id="GO:0000256">
    <property type="term" value="P:allantoin catabolic process"/>
    <property type="evidence" value="ECO:0007669"/>
    <property type="project" value="InterPro"/>
</dbReference>
<dbReference type="CDD" id="cd20298">
    <property type="entry name" value="cupin_UAH"/>
    <property type="match status" value="1"/>
</dbReference>
<evidence type="ECO:0000256" key="1">
    <source>
        <dbReference type="ARBA" id="ARBA00011738"/>
    </source>
</evidence>
<dbReference type="InterPro" id="IPR047233">
    <property type="entry name" value="UAH_cupin"/>
</dbReference>
<dbReference type="EMBL" id="NVUS01000001">
    <property type="protein sequence ID" value="PCJ03829.1"/>
    <property type="molecule type" value="Genomic_DNA"/>
</dbReference>
<organism evidence="5">
    <name type="scientific">OCS116 cluster bacterium</name>
    <dbReference type="NCBI Taxonomy" id="2030921"/>
    <lineage>
        <taxon>Bacteria</taxon>
        <taxon>Pseudomonadati</taxon>
        <taxon>Pseudomonadota</taxon>
        <taxon>Alphaproteobacteria</taxon>
        <taxon>OCS116 cluster</taxon>
    </lineage>
</organism>
<keyword evidence="5" id="KW-0378">Hydrolase</keyword>
<keyword evidence="2" id="KW-0659">Purine metabolism</keyword>
<dbReference type="PANTHER" id="PTHR21221">
    <property type="entry name" value="UREIDOGLYCOLATE HYDROLASE"/>
    <property type="match status" value="1"/>
</dbReference>
<dbReference type="PIRSF" id="PIRSF017306">
    <property type="entry name" value="Ureidogly_hydro"/>
    <property type="match status" value="1"/>
</dbReference>
<keyword evidence="3 5" id="KW-0456">Lyase</keyword>
<reference evidence="5" key="2">
    <citation type="journal article" date="2018" name="ISME J.">
        <title>A dynamic microbial community with high functional redundancy inhabits the cold, oxic subseafloor aquifer.</title>
        <authorList>
            <person name="Tully B.J."/>
            <person name="Wheat C.G."/>
            <person name="Glazer B.T."/>
            <person name="Huber J.A."/>
        </authorList>
    </citation>
    <scope>NUCLEOTIDE SEQUENCE</scope>
    <source>
        <strain evidence="5">NORP83</strain>
    </source>
</reference>
<comment type="caution">
    <text evidence="5">The sequence shown here is derived from an EMBL/GenBank/DDBJ whole genome shotgun (WGS) entry which is preliminary data.</text>
</comment>
<dbReference type="PANTHER" id="PTHR21221:SF1">
    <property type="entry name" value="UREIDOGLYCOLATE LYASE"/>
    <property type="match status" value="1"/>
</dbReference>
<dbReference type="GO" id="GO:0004848">
    <property type="term" value="F:ureidoglycolate hydrolase activity"/>
    <property type="evidence" value="ECO:0007669"/>
    <property type="project" value="UniProtKB-EC"/>
</dbReference>
<name>A0A2A4Z9N0_9PROT</name>
<evidence type="ECO:0000256" key="2">
    <source>
        <dbReference type="ARBA" id="ARBA00022631"/>
    </source>
</evidence>
<comment type="catalytic activity">
    <reaction evidence="4">
        <text>(S)-ureidoglycolate = urea + glyoxylate</text>
        <dbReference type="Rhea" id="RHEA:11304"/>
        <dbReference type="ChEBI" id="CHEBI:16199"/>
        <dbReference type="ChEBI" id="CHEBI:36655"/>
        <dbReference type="ChEBI" id="CHEBI:57296"/>
        <dbReference type="EC" id="4.3.2.3"/>
    </reaction>
</comment>
<evidence type="ECO:0000313" key="5">
    <source>
        <dbReference type="EMBL" id="PCJ03829.1"/>
    </source>
</evidence>
<evidence type="ECO:0000256" key="3">
    <source>
        <dbReference type="ARBA" id="ARBA00023239"/>
    </source>
</evidence>
<dbReference type="GO" id="GO:0006144">
    <property type="term" value="P:purine nucleobase metabolic process"/>
    <property type="evidence" value="ECO:0007669"/>
    <property type="project" value="UniProtKB-KW"/>
</dbReference>